<comment type="similarity">
    <text evidence="1">Belongs to the cytochrome P450 family.</text>
</comment>
<dbReference type="Pfam" id="PF00067">
    <property type="entry name" value="p450"/>
    <property type="match status" value="1"/>
</dbReference>
<dbReference type="PANTHER" id="PTHR24305:SF166">
    <property type="entry name" value="CYTOCHROME P450 12A4, MITOCHONDRIAL-RELATED"/>
    <property type="match status" value="1"/>
</dbReference>
<dbReference type="EMBL" id="CDMZ01001875">
    <property type="protein sequence ID" value="CEM38677.1"/>
    <property type="molecule type" value="Genomic_DNA"/>
</dbReference>
<dbReference type="AlphaFoldDB" id="A0A0G4H4H8"/>
<dbReference type="GO" id="GO:0016705">
    <property type="term" value="F:oxidoreductase activity, acting on paired donors, with incorporation or reduction of molecular oxygen"/>
    <property type="evidence" value="ECO:0007669"/>
    <property type="project" value="InterPro"/>
</dbReference>
<proteinExistence type="inferred from homology"/>
<dbReference type="Gene3D" id="1.10.630.10">
    <property type="entry name" value="Cytochrome P450"/>
    <property type="match status" value="1"/>
</dbReference>
<organism evidence="2">
    <name type="scientific">Chromera velia CCMP2878</name>
    <dbReference type="NCBI Taxonomy" id="1169474"/>
    <lineage>
        <taxon>Eukaryota</taxon>
        <taxon>Sar</taxon>
        <taxon>Alveolata</taxon>
        <taxon>Colpodellida</taxon>
        <taxon>Chromeraceae</taxon>
        <taxon>Chromera</taxon>
    </lineage>
</organism>
<dbReference type="PANTHER" id="PTHR24305">
    <property type="entry name" value="CYTOCHROME P450"/>
    <property type="match status" value="1"/>
</dbReference>
<name>A0A0G4H4H8_9ALVE</name>
<dbReference type="InterPro" id="IPR036396">
    <property type="entry name" value="Cyt_P450_sf"/>
</dbReference>
<sequence length="497" mass="54931">MSSCRFFRCCYPCVSQQHARDPETQSDSAPVHVPIEPPNLPVSWADVMRTRGEEVWRCRSALLQAAGTTGVALLTGDARHKPHCCMLIDDVQSSRRGESPQEVNAVLLVTDTAVFQDLEGRRLITKGHNQKADLARGLTNVDGMDWARQRAVLCTAVFPSTFANDWALLVAERHAGACLSFLADGTVGTNGTVLGSDAGRGWELREESGVRRKELNLKEMLLTPLASVFAEIVVGAACVSECEEQMGVVGTFLEYWKELHARSQNQKRRKVTHRAVMKVLENVQAAARAAQKEEDAKSSHCDKGNRRRSLLASMLCVEGEGGSQMRSEEIGANLLSFFTAGFETCLSVITCTLLSLGESLPAHTSVRTAVHEECVRLERAPELRRRQIDLLKELKHRAVRGESLPSDLTGRLEDSSDLGENGVLLVRCILETLRMFPPVVVLPRKTTKAMNFKMSARNLRAESQADSKVEKEIEMLKGSLVRCDVLCRSDTQKMSTK</sequence>
<accession>A0A0G4H4H8</accession>
<evidence type="ECO:0000256" key="1">
    <source>
        <dbReference type="ARBA" id="ARBA00010617"/>
    </source>
</evidence>
<reference evidence="2" key="1">
    <citation type="submission" date="2014-11" db="EMBL/GenBank/DDBJ databases">
        <authorList>
            <person name="Otto D Thomas"/>
            <person name="Naeem Raeece"/>
        </authorList>
    </citation>
    <scope>NUCLEOTIDE SEQUENCE</scope>
</reference>
<gene>
    <name evidence="2" type="ORF">Cvel_5698</name>
</gene>
<dbReference type="SUPFAM" id="SSF48264">
    <property type="entry name" value="Cytochrome P450"/>
    <property type="match status" value="1"/>
</dbReference>
<dbReference type="GO" id="GO:0020037">
    <property type="term" value="F:heme binding"/>
    <property type="evidence" value="ECO:0007669"/>
    <property type="project" value="InterPro"/>
</dbReference>
<dbReference type="InterPro" id="IPR001128">
    <property type="entry name" value="Cyt_P450"/>
</dbReference>
<dbReference type="GO" id="GO:0004497">
    <property type="term" value="F:monooxygenase activity"/>
    <property type="evidence" value="ECO:0007669"/>
    <property type="project" value="InterPro"/>
</dbReference>
<evidence type="ECO:0000313" key="2">
    <source>
        <dbReference type="EMBL" id="CEM38677.1"/>
    </source>
</evidence>
<dbReference type="InterPro" id="IPR050121">
    <property type="entry name" value="Cytochrome_P450_monoxygenase"/>
</dbReference>
<protein>
    <submittedName>
        <fullName evidence="2">Uncharacterized protein</fullName>
    </submittedName>
</protein>
<dbReference type="VEuPathDB" id="CryptoDB:Cvel_5698"/>
<dbReference type="GO" id="GO:0005506">
    <property type="term" value="F:iron ion binding"/>
    <property type="evidence" value="ECO:0007669"/>
    <property type="project" value="InterPro"/>
</dbReference>